<sequence>MGREASCTARVGTPQATESADVAALLESTHVVLRGALKRKWAIAALQNLRVEGEALLFDVDGEAVALALGEKEAGKWLAKLQAPPPTLAAKLGVSADNPALLIGPTVGTLDPALAEALSHGLTGNVKVARMLVAVISKPGELERMADFHATMLCKTVWVVHQKGRDAYPSDGEIRMELRSRGYVDNKTTAVSDTLTATRYVRK</sequence>
<dbReference type="EMBL" id="JAPPUY010000003">
    <property type="protein sequence ID" value="MCY4746191.1"/>
    <property type="molecule type" value="Genomic_DNA"/>
</dbReference>
<reference evidence="1" key="1">
    <citation type="submission" date="2022-08" db="EMBL/GenBank/DDBJ databases">
        <title>Genome sequencing of Pelomonas sp. UHG3.</title>
        <authorList>
            <person name="So Y."/>
        </authorList>
    </citation>
    <scope>NUCLEOTIDE SEQUENCE</scope>
    <source>
        <strain evidence="1">UHG3</strain>
    </source>
</reference>
<evidence type="ECO:0000313" key="1">
    <source>
        <dbReference type="EMBL" id="MCY4746191.1"/>
    </source>
</evidence>
<proteinExistence type="predicted"/>
<keyword evidence="2" id="KW-1185">Reference proteome</keyword>
<comment type="caution">
    <text evidence="1">The sequence shown here is derived from an EMBL/GenBank/DDBJ whole genome shotgun (WGS) entry which is preliminary data.</text>
</comment>
<protein>
    <submittedName>
        <fullName evidence="1">Uncharacterized protein</fullName>
    </submittedName>
</protein>
<organism evidence="1 2">
    <name type="scientific">Roseateles hydrophilus</name>
    <dbReference type="NCBI Taxonomy" id="2975054"/>
    <lineage>
        <taxon>Bacteria</taxon>
        <taxon>Pseudomonadati</taxon>
        <taxon>Pseudomonadota</taxon>
        <taxon>Betaproteobacteria</taxon>
        <taxon>Burkholderiales</taxon>
        <taxon>Sphaerotilaceae</taxon>
        <taxon>Roseateles</taxon>
    </lineage>
</organism>
<gene>
    <name evidence="1" type="ORF">NYO99_14485</name>
</gene>
<accession>A0ACC6CCP0</accession>
<name>A0ACC6CCP0_9BURK</name>
<dbReference type="Proteomes" id="UP001076464">
    <property type="component" value="Unassembled WGS sequence"/>
</dbReference>
<evidence type="ECO:0000313" key="2">
    <source>
        <dbReference type="Proteomes" id="UP001076464"/>
    </source>
</evidence>